<evidence type="ECO:0000256" key="7">
    <source>
        <dbReference type="ARBA" id="ARBA00023125"/>
    </source>
</evidence>
<name>S8BN10_DACHA</name>
<keyword evidence="4" id="KW-0863">Zinc-finger</keyword>
<feature type="domain" description="RRN7-type" evidence="11">
    <location>
        <begin position="4"/>
        <end position="36"/>
    </location>
</feature>
<keyword evidence="6" id="KW-0805">Transcription regulation</keyword>
<evidence type="ECO:0000256" key="8">
    <source>
        <dbReference type="ARBA" id="ARBA00023163"/>
    </source>
</evidence>
<organism evidence="14 15">
    <name type="scientific">Dactylellina haptotyla (strain CBS 200.50)</name>
    <name type="common">Nematode-trapping fungus</name>
    <name type="synonym">Monacrosporium haptotylum</name>
    <dbReference type="NCBI Taxonomy" id="1284197"/>
    <lineage>
        <taxon>Eukaryota</taxon>
        <taxon>Fungi</taxon>
        <taxon>Dikarya</taxon>
        <taxon>Ascomycota</taxon>
        <taxon>Pezizomycotina</taxon>
        <taxon>Orbiliomycetes</taxon>
        <taxon>Orbiliales</taxon>
        <taxon>Orbiliaceae</taxon>
        <taxon>Dactylellina</taxon>
    </lineage>
</organism>
<dbReference type="Pfam" id="PF20644">
    <property type="entry name" value="Rrn7_cyclin_N"/>
    <property type="match status" value="1"/>
</dbReference>
<gene>
    <name evidence="14" type="ORF">H072_9896</name>
</gene>
<comment type="similarity">
    <text evidence="2">Belongs to the RRN7/TAF1B family.</text>
</comment>
<comment type="subcellular location">
    <subcellularLocation>
        <location evidence="1">Nucleus</location>
        <location evidence="1">Nucleolus</location>
    </subcellularLocation>
</comment>
<reference evidence="14 15" key="1">
    <citation type="journal article" date="2013" name="PLoS Genet.">
        <title>Genomic mechanisms accounting for the adaptation to parasitism in nematode-trapping fungi.</title>
        <authorList>
            <person name="Meerupati T."/>
            <person name="Andersson K.M."/>
            <person name="Friman E."/>
            <person name="Kumar D."/>
            <person name="Tunlid A."/>
            <person name="Ahren D."/>
        </authorList>
    </citation>
    <scope>NUCLEOTIDE SEQUENCE [LARGE SCALE GENOMIC DNA]</scope>
    <source>
        <strain evidence="14 15">CBS 200.50</strain>
    </source>
</reference>
<dbReference type="eggNOG" id="KOG0003">
    <property type="taxonomic scope" value="Eukaryota"/>
</dbReference>
<dbReference type="STRING" id="1284197.S8BN10"/>
<keyword evidence="8" id="KW-0804">Transcription</keyword>
<evidence type="ECO:0000259" key="11">
    <source>
        <dbReference type="Pfam" id="PF11781"/>
    </source>
</evidence>
<dbReference type="Pfam" id="PF11781">
    <property type="entry name" value="Zn_ribbon_RRN7"/>
    <property type="match status" value="1"/>
</dbReference>
<dbReference type="InterPro" id="IPR033599">
    <property type="entry name" value="TAF1B/Rrn7"/>
</dbReference>
<evidence type="ECO:0000256" key="4">
    <source>
        <dbReference type="ARBA" id="ARBA00022771"/>
    </source>
</evidence>
<dbReference type="OMA" id="IAEMFPI"/>
<accession>S8BN10</accession>
<feature type="compositionally biased region" description="Low complexity" evidence="10">
    <location>
        <begin position="125"/>
        <end position="150"/>
    </location>
</feature>
<evidence type="ECO:0000256" key="5">
    <source>
        <dbReference type="ARBA" id="ARBA00022833"/>
    </source>
</evidence>
<dbReference type="AlphaFoldDB" id="S8BN10"/>
<feature type="compositionally biased region" description="Basic residues" evidence="10">
    <location>
        <begin position="176"/>
        <end position="191"/>
    </location>
</feature>
<dbReference type="Pfam" id="PF20645">
    <property type="entry name" value="Rrn7_cyclin_C"/>
    <property type="match status" value="1"/>
</dbReference>
<evidence type="ECO:0000256" key="1">
    <source>
        <dbReference type="ARBA" id="ARBA00004604"/>
    </source>
</evidence>
<evidence type="ECO:0000256" key="3">
    <source>
        <dbReference type="ARBA" id="ARBA00022723"/>
    </source>
</evidence>
<evidence type="ECO:0000259" key="12">
    <source>
        <dbReference type="Pfam" id="PF20644"/>
    </source>
</evidence>
<feature type="region of interest" description="Disordered" evidence="10">
    <location>
        <begin position="123"/>
        <end position="195"/>
    </location>
</feature>
<evidence type="ECO:0000256" key="9">
    <source>
        <dbReference type="ARBA" id="ARBA00023242"/>
    </source>
</evidence>
<feature type="compositionally biased region" description="Polar residues" evidence="10">
    <location>
        <begin position="158"/>
        <end position="171"/>
    </location>
</feature>
<feature type="domain" description="Rrn7/TAF1B N-terminal cyclin" evidence="12">
    <location>
        <begin position="82"/>
        <end position="242"/>
    </location>
</feature>
<dbReference type="GO" id="GO:0070860">
    <property type="term" value="C:RNA polymerase I core factor complex"/>
    <property type="evidence" value="ECO:0007669"/>
    <property type="project" value="InterPro"/>
</dbReference>
<dbReference type="EMBL" id="AQGS01000867">
    <property type="protein sequence ID" value="EPS36617.1"/>
    <property type="molecule type" value="Genomic_DNA"/>
</dbReference>
<dbReference type="PANTHER" id="PTHR31576:SF2">
    <property type="entry name" value="TATA BOX-BINDING PROTEIN-ASSOCIATED FACTOR RNA POLYMERASE I SUBUNIT B"/>
    <property type="match status" value="1"/>
</dbReference>
<keyword evidence="5" id="KW-0862">Zinc</keyword>
<dbReference type="PANTHER" id="PTHR31576">
    <property type="entry name" value="TATA BOX-BINDING PROTEIN-ASSOCIATED FACTOR RNA POLYMERASE I SUBUNIT B"/>
    <property type="match status" value="1"/>
</dbReference>
<sequence length="633" mass="72338">MERQKGERCGIDNCRSRFYHLEDGQWTCSNGHVQEGRLDIREDDEYQPRKGDRRIVEREESQPAEEKFFTGRKGFTLFLQAFQLILRKQVEWLIQDRHFPAEFQLLVRDLWTLRLEAIFSDRSSRAPSSSGYTSRASQSGAESEASASQGNISERETTASQGSGMSIYQSQASSRSRSRSRSASRGRRASRRSKEPTPKLIDTLGMLFIACMLLRLPIEITMLHQWVAQQDIIYFRAITHLPEDMLAKMEVKWKRKFEPKVLPTAEVVRKAVYLSIRYYHAKFGIIVPRIAAELLVTNWVLDFGCPPEVYPAIFNLAKLIDLPLQYDASASQLNLVDCPDLQIMALLVISLKLCYGLDDDDPGVGKGKGKEGPVVRQAWNEWDIANIKPNWKLWKEIIQMKSTDVQSRNTDGGEKRERNWQLGVDEGDIYGWTGREMDEYMDWFEGNFGKNGEGKPSATIAKLFEDDEEQGKGKGVEGTDVELDLKGKLLEKRIEIFKKMQETAELGTAVSEDQVKSHGVKVVRPGDRYRRYKKWEDIKGQKLKTIYLAAAERMAVSVEGFAFVVQKLEYRLWQVVKGKGKKGKGKMESDPFDAEDVNDGEHESDADADADAEELEEDEEAEEYEPEIPIELQ</sequence>
<protein>
    <submittedName>
        <fullName evidence="14">Uncharacterized protein</fullName>
    </submittedName>
</protein>
<reference evidence="15" key="2">
    <citation type="submission" date="2013-04" db="EMBL/GenBank/DDBJ databases">
        <title>Genomic mechanisms accounting for the adaptation to parasitism in nematode-trapping fungi.</title>
        <authorList>
            <person name="Ahren D.G."/>
        </authorList>
    </citation>
    <scope>NUCLEOTIDE SEQUENCE [LARGE SCALE GENOMIC DNA]</scope>
    <source>
        <strain evidence="15">CBS 200.50</strain>
    </source>
</reference>
<dbReference type="HOGENOM" id="CLU_016553_2_1_1"/>
<dbReference type="GO" id="GO:0008270">
    <property type="term" value="F:zinc ion binding"/>
    <property type="evidence" value="ECO:0007669"/>
    <property type="project" value="UniProtKB-KW"/>
</dbReference>
<dbReference type="GO" id="GO:0001164">
    <property type="term" value="F:RNA polymerase I core promoter sequence-specific DNA binding"/>
    <property type="evidence" value="ECO:0007669"/>
    <property type="project" value="InterPro"/>
</dbReference>
<feature type="region of interest" description="Disordered" evidence="10">
    <location>
        <begin position="581"/>
        <end position="633"/>
    </location>
</feature>
<dbReference type="InterPro" id="IPR021752">
    <property type="entry name" value="TF_Rrn7_Zf"/>
</dbReference>
<feature type="domain" description="Rrn7/TAF1B C-terminal cyclin" evidence="13">
    <location>
        <begin position="262"/>
        <end position="448"/>
    </location>
</feature>
<feature type="compositionally biased region" description="Acidic residues" evidence="10">
    <location>
        <begin position="606"/>
        <end position="633"/>
    </location>
</feature>
<evidence type="ECO:0000313" key="15">
    <source>
        <dbReference type="Proteomes" id="UP000015100"/>
    </source>
</evidence>
<keyword evidence="9" id="KW-0539">Nucleus</keyword>
<comment type="caution">
    <text evidence="14">The sequence shown here is derived from an EMBL/GenBank/DDBJ whole genome shotgun (WGS) entry which is preliminary data.</text>
</comment>
<dbReference type="GO" id="GO:0042790">
    <property type="term" value="P:nucleolar large rRNA transcription by RNA polymerase I"/>
    <property type="evidence" value="ECO:0007669"/>
    <property type="project" value="TreeGrafter"/>
</dbReference>
<keyword evidence="3" id="KW-0479">Metal-binding</keyword>
<evidence type="ECO:0000313" key="14">
    <source>
        <dbReference type="EMBL" id="EPS36617.1"/>
    </source>
</evidence>
<dbReference type="OrthoDB" id="428577at2759"/>
<dbReference type="InterPro" id="IPR048538">
    <property type="entry name" value="Rrn7_cyclin_C"/>
</dbReference>
<proteinExistence type="inferred from homology"/>
<dbReference type="InterPro" id="IPR048540">
    <property type="entry name" value="Rrn7_cyclin_N"/>
</dbReference>
<evidence type="ECO:0000256" key="2">
    <source>
        <dbReference type="ARBA" id="ARBA00006899"/>
    </source>
</evidence>
<evidence type="ECO:0000256" key="10">
    <source>
        <dbReference type="SAM" id="MobiDB-lite"/>
    </source>
</evidence>
<dbReference type="Proteomes" id="UP000015100">
    <property type="component" value="Unassembled WGS sequence"/>
</dbReference>
<keyword evidence="15" id="KW-1185">Reference proteome</keyword>
<keyword evidence="7" id="KW-0238">DNA-binding</keyword>
<evidence type="ECO:0000259" key="13">
    <source>
        <dbReference type="Pfam" id="PF20645"/>
    </source>
</evidence>
<evidence type="ECO:0000256" key="6">
    <source>
        <dbReference type="ARBA" id="ARBA00023015"/>
    </source>
</evidence>